<sequence length="149" mass="17038">MDSYPNPWDFHNTDKKLTAYTGEFKVEYYNLNEIAMGAPIGGECYIVNKENGKYKIGDCIAGPPVWETNTNRVAVPTWTRTLLKGTMQKIILTDLDKMTLTTFSEIFDVLDLSSFDKNLIHGYDSPIYKKRIVAFDIKKAKVEKVTELK</sequence>
<dbReference type="STRING" id="709015.GCA_000472485_01932"/>
<dbReference type="EMBL" id="CP021235">
    <property type="protein sequence ID" value="ARS35671.1"/>
    <property type="molecule type" value="Genomic_DNA"/>
</dbReference>
<reference evidence="2" key="1">
    <citation type="submission" date="2017-05" db="EMBL/GenBank/DDBJ databases">
        <authorList>
            <person name="Ray J."/>
            <person name="Price M."/>
            <person name="Deutschbauer A."/>
        </authorList>
    </citation>
    <scope>NUCLEOTIDE SEQUENCE [LARGE SCALE GENOMIC DNA]</scope>
    <source>
        <strain evidence="2">DSM 19842</strain>
    </source>
</reference>
<name>A0A1X9YS56_9BACT</name>
<keyword evidence="2" id="KW-1185">Reference proteome</keyword>
<dbReference type="Proteomes" id="UP000266292">
    <property type="component" value="Chromosome"/>
</dbReference>
<gene>
    <name evidence="1" type="ORF">CA264_09585</name>
</gene>
<dbReference type="KEGG" id="pact:CA264_09585"/>
<proteinExistence type="predicted"/>
<organism evidence="1 2">
    <name type="scientific">Pontibacter actiniarum</name>
    <dbReference type="NCBI Taxonomy" id="323450"/>
    <lineage>
        <taxon>Bacteria</taxon>
        <taxon>Pseudomonadati</taxon>
        <taxon>Bacteroidota</taxon>
        <taxon>Cytophagia</taxon>
        <taxon>Cytophagales</taxon>
        <taxon>Hymenobacteraceae</taxon>
        <taxon>Pontibacter</taxon>
    </lineage>
</organism>
<dbReference type="AlphaFoldDB" id="A0A1X9YS56"/>
<dbReference type="OrthoDB" id="771468at2"/>
<dbReference type="RefSeq" id="WP_025606684.1">
    <property type="nucleotide sequence ID" value="NZ_CP021235.1"/>
</dbReference>
<evidence type="ECO:0000313" key="2">
    <source>
        <dbReference type="Proteomes" id="UP000266292"/>
    </source>
</evidence>
<evidence type="ECO:0000313" key="1">
    <source>
        <dbReference type="EMBL" id="ARS35671.1"/>
    </source>
</evidence>
<protein>
    <submittedName>
        <fullName evidence="1">Uncharacterized protein</fullName>
    </submittedName>
</protein>
<accession>A0A1X9YS56</accession>